<proteinExistence type="predicted"/>
<evidence type="ECO:0000313" key="3">
    <source>
        <dbReference type="Proteomes" id="UP000541969"/>
    </source>
</evidence>
<dbReference type="AlphaFoldDB" id="A0A853C903"/>
<gene>
    <name evidence="2" type="ORF">GGQ55_000075</name>
</gene>
<dbReference type="Gene3D" id="1.20.120.450">
    <property type="entry name" value="dinb family like domain"/>
    <property type="match status" value="1"/>
</dbReference>
<dbReference type="Pfam" id="PF11716">
    <property type="entry name" value="MDMPI_N"/>
    <property type="match status" value="1"/>
</dbReference>
<protein>
    <submittedName>
        <fullName evidence="2">Uncharacterized protein (TIGR03086 family)</fullName>
    </submittedName>
</protein>
<dbReference type="GO" id="GO:0046872">
    <property type="term" value="F:metal ion binding"/>
    <property type="evidence" value="ECO:0007669"/>
    <property type="project" value="InterPro"/>
</dbReference>
<accession>A0A853C903</accession>
<feature type="domain" description="Mycothiol-dependent maleylpyruvate isomerase metal-binding" evidence="1">
    <location>
        <begin position="14"/>
        <end position="140"/>
    </location>
</feature>
<evidence type="ECO:0000259" key="1">
    <source>
        <dbReference type="Pfam" id="PF11716"/>
    </source>
</evidence>
<dbReference type="Proteomes" id="UP000541969">
    <property type="component" value="Unassembled WGS sequence"/>
</dbReference>
<evidence type="ECO:0000313" key="2">
    <source>
        <dbReference type="EMBL" id="NYJ03797.1"/>
    </source>
</evidence>
<dbReference type="EMBL" id="JACBZT010000001">
    <property type="protein sequence ID" value="NYJ03797.1"/>
    <property type="molecule type" value="Genomic_DNA"/>
</dbReference>
<keyword evidence="3" id="KW-1185">Reference proteome</keyword>
<dbReference type="InterPro" id="IPR034660">
    <property type="entry name" value="DinB/YfiT-like"/>
</dbReference>
<dbReference type="SUPFAM" id="SSF109854">
    <property type="entry name" value="DinB/YfiT-like putative metalloenzymes"/>
    <property type="match status" value="1"/>
</dbReference>
<dbReference type="RefSeq" id="WP_179714591.1">
    <property type="nucleotide sequence ID" value="NZ_JACBZT010000001.1"/>
</dbReference>
<dbReference type="InterPro" id="IPR017520">
    <property type="entry name" value="CHP03086"/>
</dbReference>
<dbReference type="InterPro" id="IPR017517">
    <property type="entry name" value="Maleyloyr_isom"/>
</dbReference>
<sequence>MTNTTAHRDAPLVRTAAELAASAVAAIGPDRWSAPTPCADYDLKTLVDHLAWGAALSRSAAERTPLDRDWSKPEPPPYLAGLEPAQWAPAIEKELLAAADAWAAPGAWDGDTVMGTTSMPASVVGPMMLAEFAVHGWDVARSVGARYEVPDDVGSVVLAAVEGMAQMGRDGGWYGPEVPVPADAPAFDRALGLAGRDPARTS</sequence>
<reference evidence="2 3" key="1">
    <citation type="submission" date="2020-07" db="EMBL/GenBank/DDBJ databases">
        <title>Sequencing the genomes of 1000 actinobacteria strains.</title>
        <authorList>
            <person name="Klenk H.-P."/>
        </authorList>
    </citation>
    <scope>NUCLEOTIDE SEQUENCE [LARGE SCALE GENOMIC DNA]</scope>
    <source>
        <strain evidence="2 3">DSM 104001</strain>
    </source>
</reference>
<comment type="caution">
    <text evidence="2">The sequence shown here is derived from an EMBL/GenBank/DDBJ whole genome shotgun (WGS) entry which is preliminary data.</text>
</comment>
<dbReference type="NCBIfam" id="TIGR03086">
    <property type="entry name" value="TIGR03086 family metal-binding protein"/>
    <property type="match status" value="1"/>
</dbReference>
<dbReference type="NCBIfam" id="TIGR03083">
    <property type="entry name" value="maleylpyruvate isomerase family mycothiol-dependent enzyme"/>
    <property type="match status" value="1"/>
</dbReference>
<organism evidence="2 3">
    <name type="scientific">Petropleomorpha daqingensis</name>
    <dbReference type="NCBI Taxonomy" id="2026353"/>
    <lineage>
        <taxon>Bacteria</taxon>
        <taxon>Bacillati</taxon>
        <taxon>Actinomycetota</taxon>
        <taxon>Actinomycetes</taxon>
        <taxon>Geodermatophilales</taxon>
        <taxon>Geodermatophilaceae</taxon>
        <taxon>Petropleomorpha</taxon>
    </lineage>
</organism>
<name>A0A853C903_9ACTN</name>
<dbReference type="InterPro" id="IPR024344">
    <property type="entry name" value="MDMPI_metal-binding"/>
</dbReference>